<dbReference type="InterPro" id="IPR019410">
    <property type="entry name" value="Methyltransf_16"/>
</dbReference>
<accession>A0A7S0NEJ9</accession>
<evidence type="ECO:0000313" key="2">
    <source>
        <dbReference type="EMBL" id="CAD8508156.1"/>
    </source>
</evidence>
<feature type="compositionally biased region" description="Polar residues" evidence="1">
    <location>
        <begin position="325"/>
        <end position="334"/>
    </location>
</feature>
<dbReference type="EMBL" id="HBEO01034714">
    <property type="protein sequence ID" value="CAD8508156.1"/>
    <property type="molecule type" value="Transcribed_RNA"/>
</dbReference>
<gene>
    <name evidence="2" type="ORF">HPHI1048_LOCUS23519</name>
</gene>
<feature type="region of interest" description="Disordered" evidence="1">
    <location>
        <begin position="198"/>
        <end position="248"/>
    </location>
</feature>
<evidence type="ECO:0000256" key="1">
    <source>
        <dbReference type="SAM" id="MobiDB-lite"/>
    </source>
</evidence>
<dbReference type="CDD" id="cd02440">
    <property type="entry name" value="AdoMet_MTases"/>
    <property type="match status" value="1"/>
</dbReference>
<dbReference type="InterPro" id="IPR029063">
    <property type="entry name" value="SAM-dependent_MTases_sf"/>
</dbReference>
<dbReference type="Pfam" id="PF10294">
    <property type="entry name" value="Methyltransf_16"/>
    <property type="match status" value="1"/>
</dbReference>
<dbReference type="AlphaFoldDB" id="A0A7S0NEJ9"/>
<name>A0A7S0NEJ9_9CRYP</name>
<dbReference type="Gene3D" id="3.40.50.150">
    <property type="entry name" value="Vaccinia Virus protein VP39"/>
    <property type="match status" value="1"/>
</dbReference>
<protein>
    <recommendedName>
        <fullName evidence="3">Methyltransferase domain-containing protein</fullName>
    </recommendedName>
</protein>
<organism evidence="2">
    <name type="scientific">Hanusia phi</name>
    <dbReference type="NCBI Taxonomy" id="3032"/>
    <lineage>
        <taxon>Eukaryota</taxon>
        <taxon>Cryptophyceae</taxon>
        <taxon>Pyrenomonadales</taxon>
        <taxon>Geminigeraceae</taxon>
        <taxon>Hanusia</taxon>
    </lineage>
</organism>
<sequence>MAMGGGGMGGTFIMSTCRITKLNMPMEGTARYLSRKVQRKDSLMLEKFCDLRYKYRRMGTIVSEDQVQACGRISQSSGFFGGDVVLHPTMALRGGGDGVSLDRQSSESNPQQEDIANVERLIKEYEDAKEEWMAASLDDGEQSDELSDLDEAQKFVQESQMMDARLNQEMKKALAEFQELVAKEKKLKEEMQTIDAALAREQSKDMNVPRIFDDSDSSCDPEKPRRDGEHQRKLHDESSASACDSPTQRNLHLSVFSSTSEDEWRMQRLKKNIKAWKARLRGVNQESSSTSQSESWHMPYTIDVSAIPSGGFRSPQLADRRHLSTSRASSNGEQTQKEDSLLESVSLKVSEDKNLKITFVEKSAIAKSGITRIERLGYDASDPRALITSLTDSRKAAEKNVADLTGLSFWSVTFALGTLLLDNKAILKGKKILELGCGTGMLGLSAAACGAASVVLSDRSDHVLQLVEENIKQNLEVLADCDVSTKKLELTISPSKGAETEEVDVILGSELIHFGLDRNHKLHAGEENELTSSRFDAIFSTASRYLTESGFILLSFKINHGYIHTISGPEFPKEWNYSQRYIDEVTASGSRFGFMAVELMPMTYLFQDDRESLMTKKNLKDFLCVIAARSPQTLSVALERFPVKSS</sequence>
<feature type="compositionally biased region" description="Basic and acidic residues" evidence="1">
    <location>
        <begin position="220"/>
        <end position="238"/>
    </location>
</feature>
<feature type="region of interest" description="Disordered" evidence="1">
    <location>
        <begin position="311"/>
        <end position="342"/>
    </location>
</feature>
<reference evidence="2" key="1">
    <citation type="submission" date="2021-01" db="EMBL/GenBank/DDBJ databases">
        <authorList>
            <person name="Corre E."/>
            <person name="Pelletier E."/>
            <person name="Niang G."/>
            <person name="Scheremetjew M."/>
            <person name="Finn R."/>
            <person name="Kale V."/>
            <person name="Holt S."/>
            <person name="Cochrane G."/>
            <person name="Meng A."/>
            <person name="Brown T."/>
            <person name="Cohen L."/>
        </authorList>
    </citation>
    <scope>NUCLEOTIDE SEQUENCE</scope>
    <source>
        <strain evidence="2">CCMP325</strain>
    </source>
</reference>
<proteinExistence type="predicted"/>
<evidence type="ECO:0008006" key="3">
    <source>
        <dbReference type="Google" id="ProtNLM"/>
    </source>
</evidence>
<dbReference type="SUPFAM" id="SSF53335">
    <property type="entry name" value="S-adenosyl-L-methionine-dependent methyltransferases"/>
    <property type="match status" value="1"/>
</dbReference>
<feature type="compositionally biased region" description="Polar residues" evidence="1">
    <location>
        <begin position="239"/>
        <end position="248"/>
    </location>
</feature>
<dbReference type="PANTHER" id="PTHR14614">
    <property type="entry name" value="HEPATOCELLULAR CARCINOMA-ASSOCIATED ANTIGEN"/>
    <property type="match status" value="1"/>
</dbReference>